<evidence type="ECO:0000313" key="3">
    <source>
        <dbReference type="Proteomes" id="UP000832097"/>
    </source>
</evidence>
<dbReference type="Proteomes" id="UP000832097">
    <property type="component" value="Chromosome"/>
</dbReference>
<feature type="transmembrane region" description="Helical" evidence="1">
    <location>
        <begin position="73"/>
        <end position="93"/>
    </location>
</feature>
<sequence length="126" mass="12873">MTEPARARGAAFWICYAITAVSAIVSVSFAVIAVVDGGVAADNANALYAAARSIALVLVVLIAPIFRVDSALLVGAVAMTIVQGIDTFIGAVQGDLAKTVGPAVLCLATLIAATVLARSDRMRDRD</sequence>
<feature type="transmembrane region" description="Helical" evidence="1">
    <location>
        <begin position="99"/>
        <end position="117"/>
    </location>
</feature>
<dbReference type="EMBL" id="CP094528">
    <property type="protein sequence ID" value="UOE42966.1"/>
    <property type="molecule type" value="Genomic_DNA"/>
</dbReference>
<feature type="transmembrane region" description="Helical" evidence="1">
    <location>
        <begin position="12"/>
        <end position="35"/>
    </location>
</feature>
<keyword evidence="1" id="KW-1133">Transmembrane helix</keyword>
<gene>
    <name evidence="2" type="ORF">MTO99_12290</name>
</gene>
<protein>
    <recommendedName>
        <fullName evidence="4">Phage holin family protein</fullName>
    </recommendedName>
</protein>
<keyword evidence="3" id="KW-1185">Reference proteome</keyword>
<dbReference type="RefSeq" id="WP_243553930.1">
    <property type="nucleotide sequence ID" value="NZ_CP094528.1"/>
</dbReference>
<keyword evidence="1" id="KW-0812">Transmembrane</keyword>
<feature type="transmembrane region" description="Helical" evidence="1">
    <location>
        <begin position="47"/>
        <end position="66"/>
    </location>
</feature>
<reference evidence="2 3" key="1">
    <citation type="submission" date="2022-03" db="EMBL/GenBank/DDBJ databases">
        <title>Mucilaginibacter sp. isolated from the gut of Protaetia brevitarsis seulensis larvae.</title>
        <authorList>
            <person name="Won M."/>
            <person name="Kim S.-J."/>
            <person name="Kwon S.-W."/>
        </authorList>
    </citation>
    <scope>NUCLEOTIDE SEQUENCE [LARGE SCALE GENOMIC DNA]</scope>
    <source>
        <strain evidence="2 3">CFWR-12</strain>
    </source>
</reference>
<accession>A0ABY4BUT0</accession>
<evidence type="ECO:0000313" key="2">
    <source>
        <dbReference type="EMBL" id="UOE42966.1"/>
    </source>
</evidence>
<evidence type="ECO:0008006" key="4">
    <source>
        <dbReference type="Google" id="ProtNLM"/>
    </source>
</evidence>
<organism evidence="2 3">
    <name type="scientific">Agromyces larvae</name>
    <dbReference type="NCBI Taxonomy" id="2929802"/>
    <lineage>
        <taxon>Bacteria</taxon>
        <taxon>Bacillati</taxon>
        <taxon>Actinomycetota</taxon>
        <taxon>Actinomycetes</taxon>
        <taxon>Micrococcales</taxon>
        <taxon>Microbacteriaceae</taxon>
        <taxon>Agromyces</taxon>
    </lineage>
</organism>
<name>A0ABY4BUT0_9MICO</name>
<keyword evidence="1" id="KW-0472">Membrane</keyword>
<evidence type="ECO:0000256" key="1">
    <source>
        <dbReference type="SAM" id="Phobius"/>
    </source>
</evidence>
<proteinExistence type="predicted"/>